<keyword evidence="2" id="KW-0479">Metal-binding</keyword>
<proteinExistence type="inferred from homology"/>
<protein>
    <recommendedName>
        <fullName evidence="7">PDZ domain-containing protein</fullName>
    </recommendedName>
</protein>
<evidence type="ECO:0000256" key="1">
    <source>
        <dbReference type="ARBA" id="ARBA00022670"/>
    </source>
</evidence>
<dbReference type="InterPro" id="IPR036034">
    <property type="entry name" value="PDZ_sf"/>
</dbReference>
<evidence type="ECO:0000256" key="6">
    <source>
        <dbReference type="RuleBase" id="RU003983"/>
    </source>
</evidence>
<evidence type="ECO:0000256" key="5">
    <source>
        <dbReference type="ARBA" id="ARBA00023049"/>
    </source>
</evidence>
<sequence>MCAACAPARDADKLLRRLDFAPYGSAVTRLLLRSCIPLLLFAALPAGAAGNAPSSPFAASTLRTEDARVAAVAYRLALAGETLCPEPSPLTGMLFHHLAEYLPADRLLMIERYGLDRGPGVLTVLAGSPAEQAGLVAGDVLLKVNGRPLPTGASIAADPERKSWRRRIEATEAQLEAELRKGAADIVALREGRELRLTLGSRPGCPARVRLARSPLPQAKDGSAPPTDRLERLRLARDKDVNAFVTDGRVTITTAMLDFIENDDELALILAHEMGHLILKHPPMHEGDKLLASIGIRSGTFWKREEAADRLGIRLLAAAGYDVEAVIPFWRRFLRAYDTPQIFRYHPSLGARERIAREEIQAIRAARPSL</sequence>
<keyword evidence="4 6" id="KW-0862">Zinc</keyword>
<keyword evidence="1 6" id="KW-0645">Protease</keyword>
<keyword evidence="9" id="KW-1185">Reference proteome</keyword>
<organism evidence="8 9">
    <name type="scientific">Sphingomonas parva</name>
    <dbReference type="NCBI Taxonomy" id="2555898"/>
    <lineage>
        <taxon>Bacteria</taxon>
        <taxon>Pseudomonadati</taxon>
        <taxon>Pseudomonadota</taxon>
        <taxon>Alphaproteobacteria</taxon>
        <taxon>Sphingomonadales</taxon>
        <taxon>Sphingomonadaceae</taxon>
        <taxon>Sphingomonas</taxon>
    </lineage>
</organism>
<evidence type="ECO:0000313" key="9">
    <source>
        <dbReference type="Proteomes" id="UP000298213"/>
    </source>
</evidence>
<evidence type="ECO:0000259" key="7">
    <source>
        <dbReference type="PROSITE" id="PS50106"/>
    </source>
</evidence>
<dbReference type="OrthoDB" id="7338723at2"/>
<reference evidence="8 9" key="1">
    <citation type="submission" date="2019-03" db="EMBL/GenBank/DDBJ databases">
        <title>Genome sequence of Sphingomonas sp. 17J27-24.</title>
        <authorList>
            <person name="Kim M."/>
            <person name="Maeng S."/>
            <person name="Sathiyaraj S."/>
        </authorList>
    </citation>
    <scope>NUCLEOTIDE SEQUENCE [LARGE SCALE GENOMIC DNA]</scope>
    <source>
        <strain evidence="8 9">17J27-24</strain>
    </source>
</reference>
<dbReference type="GO" id="GO:0046872">
    <property type="term" value="F:metal ion binding"/>
    <property type="evidence" value="ECO:0007669"/>
    <property type="project" value="UniProtKB-KW"/>
</dbReference>
<evidence type="ECO:0000256" key="2">
    <source>
        <dbReference type="ARBA" id="ARBA00022723"/>
    </source>
</evidence>
<evidence type="ECO:0000313" key="8">
    <source>
        <dbReference type="EMBL" id="TFI57202.1"/>
    </source>
</evidence>
<dbReference type="InterPro" id="IPR041489">
    <property type="entry name" value="PDZ_6"/>
</dbReference>
<dbReference type="InterPro" id="IPR001478">
    <property type="entry name" value="PDZ"/>
</dbReference>
<accession>A0A4Y8ZPM0</accession>
<name>A0A4Y8ZPM0_9SPHN</name>
<dbReference type="GO" id="GO:0004222">
    <property type="term" value="F:metalloendopeptidase activity"/>
    <property type="evidence" value="ECO:0007669"/>
    <property type="project" value="InterPro"/>
</dbReference>
<dbReference type="CDD" id="cd07324">
    <property type="entry name" value="M48C_Oma1-like"/>
    <property type="match status" value="1"/>
</dbReference>
<dbReference type="PANTHER" id="PTHR22726:SF1">
    <property type="entry name" value="METALLOENDOPEPTIDASE OMA1, MITOCHONDRIAL"/>
    <property type="match status" value="1"/>
</dbReference>
<evidence type="ECO:0000256" key="3">
    <source>
        <dbReference type="ARBA" id="ARBA00022801"/>
    </source>
</evidence>
<gene>
    <name evidence="8" type="ORF">E2493_15935</name>
</gene>
<comment type="cofactor">
    <cofactor evidence="6">
        <name>Zn(2+)</name>
        <dbReference type="ChEBI" id="CHEBI:29105"/>
    </cofactor>
    <text evidence="6">Binds 1 zinc ion per subunit.</text>
</comment>
<feature type="domain" description="PDZ" evidence="7">
    <location>
        <begin position="121"/>
        <end position="149"/>
    </location>
</feature>
<dbReference type="PROSITE" id="PS50106">
    <property type="entry name" value="PDZ"/>
    <property type="match status" value="1"/>
</dbReference>
<comment type="caution">
    <text evidence="8">The sequence shown here is derived from an EMBL/GenBank/DDBJ whole genome shotgun (WGS) entry which is preliminary data.</text>
</comment>
<dbReference type="AlphaFoldDB" id="A0A4Y8ZPM0"/>
<dbReference type="Proteomes" id="UP000298213">
    <property type="component" value="Unassembled WGS sequence"/>
</dbReference>
<dbReference type="Pfam" id="PF17820">
    <property type="entry name" value="PDZ_6"/>
    <property type="match status" value="1"/>
</dbReference>
<dbReference type="Gene3D" id="2.30.42.10">
    <property type="match status" value="1"/>
</dbReference>
<dbReference type="SUPFAM" id="SSF50156">
    <property type="entry name" value="PDZ domain-like"/>
    <property type="match status" value="1"/>
</dbReference>
<dbReference type="Pfam" id="PF01435">
    <property type="entry name" value="Peptidase_M48"/>
    <property type="match status" value="2"/>
</dbReference>
<dbReference type="EMBL" id="SPDV01000035">
    <property type="protein sequence ID" value="TFI57202.1"/>
    <property type="molecule type" value="Genomic_DNA"/>
</dbReference>
<evidence type="ECO:0000256" key="4">
    <source>
        <dbReference type="ARBA" id="ARBA00022833"/>
    </source>
</evidence>
<dbReference type="PANTHER" id="PTHR22726">
    <property type="entry name" value="METALLOENDOPEPTIDASE OMA1"/>
    <property type="match status" value="1"/>
</dbReference>
<comment type="similarity">
    <text evidence="6">Belongs to the peptidase M48 family.</text>
</comment>
<dbReference type="GO" id="GO:0051603">
    <property type="term" value="P:proteolysis involved in protein catabolic process"/>
    <property type="evidence" value="ECO:0007669"/>
    <property type="project" value="TreeGrafter"/>
</dbReference>
<dbReference type="GO" id="GO:0016020">
    <property type="term" value="C:membrane"/>
    <property type="evidence" value="ECO:0007669"/>
    <property type="project" value="TreeGrafter"/>
</dbReference>
<dbReference type="Gene3D" id="3.30.2010.10">
    <property type="entry name" value="Metalloproteases ('zincins'), catalytic domain"/>
    <property type="match status" value="1"/>
</dbReference>
<keyword evidence="3 6" id="KW-0378">Hydrolase</keyword>
<dbReference type="InterPro" id="IPR051156">
    <property type="entry name" value="Mito/Outer_Membr_Metalloprot"/>
</dbReference>
<dbReference type="InterPro" id="IPR001915">
    <property type="entry name" value="Peptidase_M48"/>
</dbReference>
<keyword evidence="5 6" id="KW-0482">Metalloprotease</keyword>